<dbReference type="EMBL" id="FO203503">
    <property type="protein sequence ID" value="CCK81673.1"/>
    <property type="molecule type" value="Genomic_DNA"/>
</dbReference>
<accession>K0NNQ6</accession>
<evidence type="ECO:0000259" key="6">
    <source>
        <dbReference type="PROSITE" id="PS51918"/>
    </source>
</evidence>
<evidence type="ECO:0000313" key="7">
    <source>
        <dbReference type="EMBL" id="CCK81673.1"/>
    </source>
</evidence>
<dbReference type="PROSITE" id="PS51918">
    <property type="entry name" value="RADICAL_SAM"/>
    <property type="match status" value="1"/>
</dbReference>
<dbReference type="InterPro" id="IPR058240">
    <property type="entry name" value="rSAM_sf"/>
</dbReference>
<gene>
    <name evidence="7" type="ordered locus">TOL2_C35160</name>
</gene>
<dbReference type="Proteomes" id="UP000007347">
    <property type="component" value="Chromosome"/>
</dbReference>
<dbReference type="InterPro" id="IPR050377">
    <property type="entry name" value="Radical_SAM_PqqE_MftC-like"/>
</dbReference>
<evidence type="ECO:0000256" key="4">
    <source>
        <dbReference type="ARBA" id="ARBA00023004"/>
    </source>
</evidence>
<evidence type="ECO:0000256" key="3">
    <source>
        <dbReference type="ARBA" id="ARBA00022723"/>
    </source>
</evidence>
<keyword evidence="2" id="KW-0949">S-adenosyl-L-methionine</keyword>
<dbReference type="HOGENOM" id="CLU_009273_1_0_7"/>
<proteinExistence type="predicted"/>
<keyword evidence="8" id="KW-1185">Reference proteome</keyword>
<dbReference type="PATRIC" id="fig|651182.5.peg.4138"/>
<dbReference type="SFLD" id="SFLDG01067">
    <property type="entry name" value="SPASM/twitch_domain_containing"/>
    <property type="match status" value="1"/>
</dbReference>
<keyword evidence="4" id="KW-0408">Iron</keyword>
<feature type="domain" description="Radical SAM core" evidence="6">
    <location>
        <begin position="45"/>
        <end position="277"/>
    </location>
</feature>
<dbReference type="Pfam" id="PF04055">
    <property type="entry name" value="Radical_SAM"/>
    <property type="match status" value="1"/>
</dbReference>
<dbReference type="GO" id="GO:0051536">
    <property type="term" value="F:iron-sulfur cluster binding"/>
    <property type="evidence" value="ECO:0007669"/>
    <property type="project" value="UniProtKB-KW"/>
</dbReference>
<keyword evidence="5" id="KW-0411">Iron-sulfur</keyword>
<dbReference type="GO" id="GO:0003824">
    <property type="term" value="F:catalytic activity"/>
    <property type="evidence" value="ECO:0007669"/>
    <property type="project" value="InterPro"/>
</dbReference>
<dbReference type="Pfam" id="PF13186">
    <property type="entry name" value="SPASM"/>
    <property type="match status" value="1"/>
</dbReference>
<dbReference type="SFLD" id="SFLDS00029">
    <property type="entry name" value="Radical_SAM"/>
    <property type="match status" value="1"/>
</dbReference>
<evidence type="ECO:0000256" key="5">
    <source>
        <dbReference type="ARBA" id="ARBA00023014"/>
    </source>
</evidence>
<dbReference type="KEGG" id="dto:TOL2_C35160"/>
<organism evidence="7 8">
    <name type="scientific">Desulfobacula toluolica (strain DSM 7467 / Tol2)</name>
    <dbReference type="NCBI Taxonomy" id="651182"/>
    <lineage>
        <taxon>Bacteria</taxon>
        <taxon>Pseudomonadati</taxon>
        <taxon>Thermodesulfobacteriota</taxon>
        <taxon>Desulfobacteria</taxon>
        <taxon>Desulfobacterales</taxon>
        <taxon>Desulfobacteraceae</taxon>
        <taxon>Desulfobacula</taxon>
    </lineage>
</organism>
<dbReference type="CDD" id="cd21109">
    <property type="entry name" value="SPASM"/>
    <property type="match status" value="1"/>
</dbReference>
<dbReference type="SUPFAM" id="SSF102114">
    <property type="entry name" value="Radical SAM enzymes"/>
    <property type="match status" value="1"/>
</dbReference>
<dbReference type="InterPro" id="IPR007197">
    <property type="entry name" value="rSAM"/>
</dbReference>
<evidence type="ECO:0000256" key="1">
    <source>
        <dbReference type="ARBA" id="ARBA00001966"/>
    </source>
</evidence>
<evidence type="ECO:0000313" key="8">
    <source>
        <dbReference type="Proteomes" id="UP000007347"/>
    </source>
</evidence>
<sequence>MYDRFDRVMNSMNNSKIVYKSKYLLDGHKLAWHKDQIDAWLRGERIAPITIDCSLTRRCSYNCVYCYGKLQANDEKEMTKDVIFSFLDDAAEIGVKAVSFVSDGESTCSPYLKDAVLKGKDNGLDMALGTNGYLLNQNELEDILPALTYLRFNISAGEVQRYAQIHGVSQKCYYRVIGTIQKAVQIKKKNYLDVTIGMQMVLMPGFEDQILPLSKLGKKLGVDYLVIKHCSDDEEGSLGVDYSKYNNMVDVLKKAETYSNETYQVSAKWSKIFSNGERKYSQCYGPPFILQMSGSGLVAPCGMLFNDKYKKYHIGNIVEQSFKDIWQSDRYWEVMDMIASQEFDAKTMCGTLCLQHKVNEYLSDIKNKGNQFVHGKGNPPMHINFI</sequence>
<dbReference type="InterPro" id="IPR013785">
    <property type="entry name" value="Aldolase_TIM"/>
</dbReference>
<evidence type="ECO:0000256" key="2">
    <source>
        <dbReference type="ARBA" id="ARBA00022691"/>
    </source>
</evidence>
<dbReference type="PANTHER" id="PTHR11228:SF7">
    <property type="entry name" value="PQQA PEPTIDE CYCLASE"/>
    <property type="match status" value="1"/>
</dbReference>
<dbReference type="InterPro" id="IPR023885">
    <property type="entry name" value="4Fe4S-binding_SPASM_dom"/>
</dbReference>
<protein>
    <submittedName>
        <fullName evidence="7">Radical SAM domain protein</fullName>
    </submittedName>
</protein>
<dbReference type="Gene3D" id="3.20.20.70">
    <property type="entry name" value="Aldolase class I"/>
    <property type="match status" value="2"/>
</dbReference>
<reference evidence="7 8" key="1">
    <citation type="journal article" date="2013" name="Environ. Microbiol.">
        <title>Complete genome, catabolic sub-proteomes and key-metabolites of Desulfobacula toluolica Tol2, a marine, aromatic compound-degrading, sulfate-reducing bacterium.</title>
        <authorList>
            <person name="Wohlbrand L."/>
            <person name="Jacob J.H."/>
            <person name="Kube M."/>
            <person name="Mussmann M."/>
            <person name="Jarling R."/>
            <person name="Beck A."/>
            <person name="Amann R."/>
            <person name="Wilkes H."/>
            <person name="Reinhardt R."/>
            <person name="Rabus R."/>
        </authorList>
    </citation>
    <scope>NUCLEOTIDE SEQUENCE [LARGE SCALE GENOMIC DNA]</scope>
    <source>
        <strain evidence="8">DSM 7467 / Tol2</strain>
    </source>
</reference>
<keyword evidence="3" id="KW-0479">Metal-binding</keyword>
<dbReference type="AlphaFoldDB" id="K0NNQ6"/>
<comment type="cofactor">
    <cofactor evidence="1">
        <name>[4Fe-4S] cluster</name>
        <dbReference type="ChEBI" id="CHEBI:49883"/>
    </cofactor>
</comment>
<dbReference type="PANTHER" id="PTHR11228">
    <property type="entry name" value="RADICAL SAM DOMAIN PROTEIN"/>
    <property type="match status" value="1"/>
</dbReference>
<name>K0NNQ6_DESTT</name>
<dbReference type="STRING" id="651182.TOL2_C35160"/>
<dbReference type="GO" id="GO:0046872">
    <property type="term" value="F:metal ion binding"/>
    <property type="evidence" value="ECO:0007669"/>
    <property type="project" value="UniProtKB-KW"/>
</dbReference>
<dbReference type="CDD" id="cd01335">
    <property type="entry name" value="Radical_SAM"/>
    <property type="match status" value="1"/>
</dbReference>